<dbReference type="Proteomes" id="UP000751518">
    <property type="component" value="Unassembled WGS sequence"/>
</dbReference>
<protein>
    <submittedName>
        <fullName evidence="2">DUF4386 domain-containing protein</fullName>
    </submittedName>
</protein>
<comment type="caution">
    <text evidence="2">The sequence shown here is derived from an EMBL/GenBank/DDBJ whole genome shotgun (WGS) entry which is preliminary data.</text>
</comment>
<gene>
    <name evidence="2" type="ORF">KC614_03340</name>
</gene>
<keyword evidence="1" id="KW-1133">Transmembrane helix</keyword>
<evidence type="ECO:0000313" key="3">
    <source>
        <dbReference type="Proteomes" id="UP000751518"/>
    </source>
</evidence>
<reference evidence="2" key="1">
    <citation type="submission" date="2020-04" db="EMBL/GenBank/DDBJ databases">
        <authorList>
            <person name="Zhang T."/>
        </authorList>
    </citation>
    <scope>NUCLEOTIDE SEQUENCE</scope>
    <source>
        <strain evidence="2">HKST-UBA03</strain>
    </source>
</reference>
<name>A0A955LKL2_UNCKA</name>
<evidence type="ECO:0000313" key="2">
    <source>
        <dbReference type="EMBL" id="MCA9392209.1"/>
    </source>
</evidence>
<dbReference type="InterPro" id="IPR025495">
    <property type="entry name" value="DUF4386"/>
</dbReference>
<reference evidence="2" key="2">
    <citation type="journal article" date="2021" name="Microbiome">
        <title>Successional dynamics and alternative stable states in a saline activated sludge microbial community over 9 years.</title>
        <authorList>
            <person name="Wang Y."/>
            <person name="Ye J."/>
            <person name="Ju F."/>
            <person name="Liu L."/>
            <person name="Boyd J.A."/>
            <person name="Deng Y."/>
            <person name="Parks D.H."/>
            <person name="Jiang X."/>
            <person name="Yin X."/>
            <person name="Woodcroft B.J."/>
            <person name="Tyson G.W."/>
            <person name="Hugenholtz P."/>
            <person name="Polz M.F."/>
            <person name="Zhang T."/>
        </authorList>
    </citation>
    <scope>NUCLEOTIDE SEQUENCE</scope>
    <source>
        <strain evidence="2">HKST-UBA03</strain>
    </source>
</reference>
<keyword evidence="1" id="KW-0812">Transmembrane</keyword>
<feature type="transmembrane region" description="Helical" evidence="1">
    <location>
        <begin position="103"/>
        <end position="119"/>
    </location>
</feature>
<proteinExistence type="predicted"/>
<feature type="transmembrane region" description="Helical" evidence="1">
    <location>
        <begin position="131"/>
        <end position="152"/>
    </location>
</feature>
<feature type="transmembrane region" description="Helical" evidence="1">
    <location>
        <begin position="33"/>
        <end position="58"/>
    </location>
</feature>
<dbReference type="AlphaFoldDB" id="A0A955LKL2"/>
<dbReference type="Pfam" id="PF14329">
    <property type="entry name" value="DUF4386"/>
    <property type="match status" value="1"/>
</dbReference>
<organism evidence="2 3">
    <name type="scientific">candidate division WWE3 bacterium</name>
    <dbReference type="NCBI Taxonomy" id="2053526"/>
    <lineage>
        <taxon>Bacteria</taxon>
        <taxon>Katanobacteria</taxon>
    </lineage>
</organism>
<feature type="transmembrane region" description="Helical" evidence="1">
    <location>
        <begin position="158"/>
        <end position="176"/>
    </location>
</feature>
<dbReference type="EMBL" id="JAGQKZ010000027">
    <property type="protein sequence ID" value="MCA9392209.1"/>
    <property type="molecule type" value="Genomic_DNA"/>
</dbReference>
<feature type="transmembrane region" description="Helical" evidence="1">
    <location>
        <begin position="70"/>
        <end position="91"/>
    </location>
</feature>
<sequence>MLDVTRTRRRAFLVGLFILTAYGVLFSEATDSALVVMIADVISGLSVMGIAVLILPYFVNIDKMLANLYLVARLVEGGLMVLGGFFALSATTESWRGFIYDNVHIYAFILGGFLFYWLLYKTKLVPRFISIWGSVAIGVLLVSTAAKLIHITIPVLDYLLILIITNEFFLAIWLMVKGFKFETTQEVRS</sequence>
<keyword evidence="1" id="KW-0472">Membrane</keyword>
<accession>A0A955LKL2</accession>
<evidence type="ECO:0000256" key="1">
    <source>
        <dbReference type="SAM" id="Phobius"/>
    </source>
</evidence>